<evidence type="ECO:0000256" key="1">
    <source>
        <dbReference type="SAM" id="MobiDB-lite"/>
    </source>
</evidence>
<comment type="caution">
    <text evidence="2">The sequence shown here is derived from an EMBL/GenBank/DDBJ whole genome shotgun (WGS) entry which is preliminary data.</text>
</comment>
<gene>
    <name evidence="2" type="ORF">LCGC14_1316740</name>
</gene>
<sequence length="797" mass="87230">MSWLNITRNIEDYGEETIGWLAVQNDLWAITTSGSAPDTVARLRKKINADGSSQAWNDTHIGLPTAASYDITGFAEDTEYNRLYIANGATGEVFYNITGDPQDDWDKLLDKTYGKFQGVEGNIKDLIFYNKKVYLAHKGGVSVMNPLTREWSVVGDFTEGFEGAGQCNGFHVLNNELYVAVAFGNLGAVFKYNADISSLEWDKVAELSALSINPEYLTTRDNILFCTDNGVGQNIFNSEGIDITLTGQPRFTRSKHLAGVPSSLHTYSVDNFIYATCWDEGFSEESDAHTDNLITSIRQLKPYSAEPGETFISAVTGETLNDYTQHTTRDGGDWFSTVRDNSDLTIKFAVQTNGLEFLPGETYTITWEYGFTCRATAISSVDGSRLSVGGSGPLQVGFKSNVGTGMDSNSPKATYVNNSGDLFDLERKAATRRHTFTFQADNVAATTDGEFRIEGTVAATVKGAQRLYETWQLFADAVIKNLKVFRGDEEIANSQFVNIEYAVKEFSSISATERENHSIGEPSPPDQWFVKFPAAGGSPVIPSIPPSLGIAPGGGGGSDWPPIVPPPDDPDDPDDPIIPPPDDPNDPGGDTITIDNNVTEGFATKLSRLLVTNKIDLQPNSIYRFHVIINRVKNSDANKVLKVRINPSLAALRPSFDGTISTSGIQFPIEWEFDTTGIAAADLREVRFRIDMFEENIDVADAAAAYVSDINILGKIRELPINTIYRYDGEIWDNAITQVSSDGGIVSGSPHSLVESYEVNSVAQRLYCISDGNIYVWGLDVNDPYGGTTASRIVVSW</sequence>
<evidence type="ECO:0000313" key="2">
    <source>
        <dbReference type="EMBL" id="KKM82715.1"/>
    </source>
</evidence>
<reference evidence="2" key="1">
    <citation type="journal article" date="2015" name="Nature">
        <title>Complex archaea that bridge the gap between prokaryotes and eukaryotes.</title>
        <authorList>
            <person name="Spang A."/>
            <person name="Saw J.H."/>
            <person name="Jorgensen S.L."/>
            <person name="Zaremba-Niedzwiedzka K."/>
            <person name="Martijn J."/>
            <person name="Lind A.E."/>
            <person name="van Eijk R."/>
            <person name="Schleper C."/>
            <person name="Guy L."/>
            <person name="Ettema T.J."/>
        </authorList>
    </citation>
    <scope>NUCLEOTIDE SEQUENCE</scope>
</reference>
<name>A0A0F9N1I8_9ZZZZ</name>
<organism evidence="2">
    <name type="scientific">marine sediment metagenome</name>
    <dbReference type="NCBI Taxonomy" id="412755"/>
    <lineage>
        <taxon>unclassified sequences</taxon>
        <taxon>metagenomes</taxon>
        <taxon>ecological metagenomes</taxon>
    </lineage>
</organism>
<proteinExistence type="predicted"/>
<dbReference type="AlphaFoldDB" id="A0A0F9N1I8"/>
<feature type="region of interest" description="Disordered" evidence="1">
    <location>
        <begin position="543"/>
        <end position="595"/>
    </location>
</feature>
<dbReference type="SUPFAM" id="SSF63825">
    <property type="entry name" value="YWTD domain"/>
    <property type="match status" value="1"/>
</dbReference>
<dbReference type="EMBL" id="LAZR01007820">
    <property type="protein sequence ID" value="KKM82715.1"/>
    <property type="molecule type" value="Genomic_DNA"/>
</dbReference>
<protein>
    <submittedName>
        <fullName evidence="2">Uncharacterized protein</fullName>
    </submittedName>
</protein>
<accession>A0A0F9N1I8</accession>